<dbReference type="EMBL" id="MH588546">
    <property type="protein sequence ID" value="AXQ69027.1"/>
    <property type="molecule type" value="Genomic_DNA"/>
</dbReference>
<proteinExistence type="predicted"/>
<dbReference type="Proteomes" id="UP000259421">
    <property type="component" value="Segment"/>
</dbReference>
<sequence>MLLSLTSLIGALLIAAVAVFALCGEIDWCIDGQCGSWRGPFAPPGPSSSLS</sequence>
<dbReference type="EMBL" id="MH588546">
    <property type="protein sequence ID" value="AXQ69543.1"/>
    <property type="molecule type" value="Genomic_DNA"/>
</dbReference>
<name>A0A385ECN8_9CAUD</name>
<organism evidence="2 3">
    <name type="scientific">Caulobacter phage CcrBL9</name>
    <dbReference type="NCBI Taxonomy" id="2283270"/>
    <lineage>
        <taxon>Viruses</taxon>
        <taxon>Duplodnaviria</taxon>
        <taxon>Heunggongvirae</taxon>
        <taxon>Uroviricota</taxon>
        <taxon>Caudoviricetes</taxon>
        <taxon>Jeanschmidtviridae</taxon>
        <taxon>Bertelyvirus</taxon>
        <taxon>Bertelyvirus BL9</taxon>
    </lineage>
</organism>
<reference evidence="2" key="2">
    <citation type="submission" date="2018-07" db="EMBL/GenBank/DDBJ databases">
        <authorList>
            <person name="Quirk P.G."/>
            <person name="Krulwich T.A."/>
        </authorList>
    </citation>
    <scope>NUCLEOTIDE SEQUENCE</scope>
</reference>
<accession>A0A385ECN8</accession>
<keyword evidence="3" id="KW-1185">Reference proteome</keyword>
<reference evidence="3" key="1">
    <citation type="submission" date="2018-07" db="EMBL/GenBank/DDBJ databases">
        <title>Giant CbK-like Caulobacter bacteriophages have genetically divergent genomes.</title>
        <authorList>
            <person name="Wilson K.M."/>
            <person name="Ely B."/>
        </authorList>
    </citation>
    <scope>NUCLEOTIDE SEQUENCE [LARGE SCALE GENOMIC DNA]</scope>
</reference>
<reference evidence="2 3" key="3">
    <citation type="submission" date="2018-09" db="EMBL/GenBank/DDBJ databases">
        <title>Giant CbK-like Caulobacter bacteriophages have genetically divergent genomes.</title>
        <authorList>
            <person name="Wilson K."/>
            <person name="Ely B."/>
        </authorList>
    </citation>
    <scope>NUCLEOTIDE SEQUENCE [LARGE SCALE GENOMIC DNA]</scope>
</reference>
<evidence type="ECO:0000313" key="3">
    <source>
        <dbReference type="Proteomes" id="UP000259421"/>
    </source>
</evidence>
<protein>
    <submittedName>
        <fullName evidence="2">Uncharacterized protein</fullName>
    </submittedName>
</protein>
<evidence type="ECO:0000313" key="2">
    <source>
        <dbReference type="EMBL" id="AXQ69543.1"/>
    </source>
</evidence>
<evidence type="ECO:0000313" key="1">
    <source>
        <dbReference type="EMBL" id="AXQ69027.1"/>
    </source>
</evidence>
<gene>
    <name evidence="1" type="ORF">CcrBL9_gp003</name>
    <name evidence="2" type="ORF">CcrBL9_gp519</name>
</gene>